<dbReference type="SUPFAM" id="SSF52540">
    <property type="entry name" value="P-loop containing nucleoside triphosphate hydrolases"/>
    <property type="match status" value="1"/>
</dbReference>
<evidence type="ECO:0000256" key="1">
    <source>
        <dbReference type="SAM" id="MobiDB-lite"/>
    </source>
</evidence>
<evidence type="ECO:0000313" key="3">
    <source>
        <dbReference type="Proteomes" id="UP000471751"/>
    </source>
</evidence>
<keyword evidence="3" id="KW-1185">Reference proteome</keyword>
<dbReference type="GO" id="GO:0004386">
    <property type="term" value="F:helicase activity"/>
    <property type="evidence" value="ECO:0007669"/>
    <property type="project" value="UniProtKB-KW"/>
</dbReference>
<gene>
    <name evidence="2" type="ORF">G3O07_10315</name>
</gene>
<dbReference type="RefSeq" id="WP_163935497.1">
    <property type="nucleotide sequence ID" value="NZ_BMQU01000005.1"/>
</dbReference>
<sequence>MEESQQSTSLEAWIVVDRGLGRDARLAGKVVYLKGDHPALREGAWVLVLNPAGSIVCVGHVLRIRVDAEGTSLYFDKVQTIKSVVGIGSTGLLPPTAGSVVRTPWTEFAEAIPRALGVTLADIPLIEDEAYVRELLQYAIMDDLLGPAGGPEELIIDMSVRDRYLVGKLAPMENAERGEEMAPPEKSEEVEPADLEPKAQSNKVDSPQKTGGGDSEAEEEVDTASNQSLAPSSLGFTFCVDGDAENLEVVVSWGRYERFESDDPAHAKVVKKAVRDAEGRVIKTTEQVLKAKVWRRKPSGGTFQLALKDGVISPVTPDSACPEVIIQGTVRSPNEKGERLITLFLVNGQTEPDENRDTAWVFQPEILVRANDKNSLKDIFRRRPALEADAGAADDDDDDLRERLALEMIYRDRVEFAVGHGVAVHAVSGPDVARAIELRTAVMPQYEVPVTETPGLDPQDRPAMRRLVDEGLLDMKRLAELEKDQLVAALGILTEDYAAWIKDQRARTDRDVAGYAQQADEALSHCQSILIRLREGVGLLAADDKALAAFRFANRAMAIQRVHSAFALQRRRGRTVELAEFDVPKNRSWRPFQLAFLLLSVPGLTDPKHTDRTQPLQAYADLLWFPTGGGKTEAYLGVAAFTMVIRRLQGNLGDYDSSRGLAVIMRYTLRLLTLQQFQRATALICAMEHIRRESLSAGDKSLGESAFTIGLWVGNKVTPGTTEDSHKFIEAIRTPGRNPTGMASPAQLTGCPWCGNEIDPKRDIEVDKISGRTTIYCGDKLSTCDFSRGRSSKQVHPGLPVMVVDEEIYHRPPSMMIATVDKFAMMAWRGQVRNLFGRVSKECSRHGLLWPGSDCNTGHRAVAGRAAASVKAISPVRPPDLIIQDEFHLISGPLGTMVGLYESAVDELCTWQFDGDAIRPKVIASTATVRKAQQQVNNVFMRQVSVFPPHGLDVEDNFFSVQRPIEQKPGRRYLGICSPGSSRPAMLIRVYTAALTAAQALFDRFGKAADPYMTMVGYFNSLRELGGMKRLAEDDVQTRAYRVQMSMVQRPGLAQRSVMNIRELTSRVSNQDIPKYLDQLEVMFKSEWDPELGRYVTKWEEGDARAIDIVLATNMLSVGVDVNRLGIMAVNGQPKGTAEYIQATSRVGRQFPGLVCTVLTWARPRDLSHYETFEHYHATFYKHVEAQSVTPFSPRAMDRGLTGAMLSLIRAKSDRFAPNEGAQSLKQPNQVEMLDAMKVLETRADNIAEAPAKKLASGMLKQRADQWVNEVMQGNRILAYEKRGSEKDLTYALIKSPGTHTWDNWTVPMSMREVEPGVRLVMNSAKIKDDIQWKPRPAATDKDE</sequence>
<keyword evidence="2" id="KW-0347">Helicase</keyword>
<proteinExistence type="predicted"/>
<feature type="region of interest" description="Disordered" evidence="1">
    <location>
        <begin position="171"/>
        <end position="227"/>
    </location>
</feature>
<keyword evidence="2" id="KW-0067">ATP-binding</keyword>
<comment type="caution">
    <text evidence="2">The sequence shown here is derived from an EMBL/GenBank/DDBJ whole genome shotgun (WGS) entry which is preliminary data.</text>
</comment>
<dbReference type="EMBL" id="JAAHBT010000094">
    <property type="protein sequence ID" value="NES10043.1"/>
    <property type="molecule type" value="Genomic_DNA"/>
</dbReference>
<organism evidence="2 3">
    <name type="scientific">Pseudomonas laurentiana</name>
    <dbReference type="NCBI Taxonomy" id="2364649"/>
    <lineage>
        <taxon>Bacteria</taxon>
        <taxon>Pseudomonadati</taxon>
        <taxon>Pseudomonadota</taxon>
        <taxon>Gammaproteobacteria</taxon>
        <taxon>Pseudomonadales</taxon>
        <taxon>Pseudomonadaceae</taxon>
        <taxon>Pseudomonas</taxon>
    </lineage>
</organism>
<dbReference type="NCBIfam" id="NF038325">
    <property type="entry name" value="DISARM_DrmAS"/>
    <property type="match status" value="1"/>
</dbReference>
<keyword evidence="2" id="KW-0547">Nucleotide-binding</keyword>
<accession>A0A6I5RQ69</accession>
<feature type="compositionally biased region" description="Polar residues" evidence="1">
    <location>
        <begin position="199"/>
        <end position="209"/>
    </location>
</feature>
<dbReference type="CDD" id="cd18785">
    <property type="entry name" value="SF2_C"/>
    <property type="match status" value="1"/>
</dbReference>
<protein>
    <submittedName>
        <fullName evidence="2">Helicase</fullName>
    </submittedName>
</protein>
<dbReference type="Gene3D" id="3.40.50.300">
    <property type="entry name" value="P-loop containing nucleotide triphosphate hydrolases"/>
    <property type="match status" value="1"/>
</dbReference>
<keyword evidence="2" id="KW-0378">Hydrolase</keyword>
<feature type="compositionally biased region" description="Basic and acidic residues" evidence="1">
    <location>
        <begin position="174"/>
        <end position="189"/>
    </location>
</feature>
<evidence type="ECO:0000313" key="2">
    <source>
        <dbReference type="EMBL" id="NES10043.1"/>
    </source>
</evidence>
<name>A0A6I5RQ69_9PSED</name>
<dbReference type="InterPro" id="IPR027417">
    <property type="entry name" value="P-loop_NTPase"/>
</dbReference>
<dbReference type="Proteomes" id="UP000471751">
    <property type="component" value="Unassembled WGS sequence"/>
</dbReference>
<reference evidence="2 3" key="1">
    <citation type="submission" date="2020-02" db="EMBL/GenBank/DDBJ databases">
        <title>Broccoli isolated Pseudomonas sp.</title>
        <authorList>
            <person name="Fujikawa T."/>
            <person name="Sawada H."/>
        </authorList>
    </citation>
    <scope>NUCLEOTIDE SEQUENCE [LARGE SCALE GENOMIC DNA]</scope>
    <source>
        <strain evidence="2 3">JCM 32154</strain>
    </source>
</reference>